<gene>
    <name evidence="2" type="ORF">EVAR_84784_1</name>
</gene>
<proteinExistence type="predicted"/>
<protein>
    <submittedName>
        <fullName evidence="2">Uncharacterized protein</fullName>
    </submittedName>
</protein>
<evidence type="ECO:0000313" key="2">
    <source>
        <dbReference type="EMBL" id="GBP22546.1"/>
    </source>
</evidence>
<feature type="region of interest" description="Disordered" evidence="1">
    <location>
        <begin position="1"/>
        <end position="53"/>
    </location>
</feature>
<dbReference type="EMBL" id="BGZK01000141">
    <property type="protein sequence ID" value="GBP22546.1"/>
    <property type="molecule type" value="Genomic_DNA"/>
</dbReference>
<sequence length="83" mass="9827">MLDNRLYKTDTTRTARKCSSKQRPSGMTKRKLRRQRERRPTRSSCAIGRRAVKRRRASPGTAIHRFAEFVRRMLLITALIIRK</sequence>
<name>A0A4C1U9H5_EUMVA</name>
<dbReference type="AlphaFoldDB" id="A0A4C1U9H5"/>
<keyword evidence="3" id="KW-1185">Reference proteome</keyword>
<feature type="compositionally biased region" description="Basic residues" evidence="1">
    <location>
        <begin position="28"/>
        <end position="41"/>
    </location>
</feature>
<accession>A0A4C1U9H5</accession>
<organism evidence="2 3">
    <name type="scientific">Eumeta variegata</name>
    <name type="common">Bagworm moth</name>
    <name type="synonym">Eumeta japonica</name>
    <dbReference type="NCBI Taxonomy" id="151549"/>
    <lineage>
        <taxon>Eukaryota</taxon>
        <taxon>Metazoa</taxon>
        <taxon>Ecdysozoa</taxon>
        <taxon>Arthropoda</taxon>
        <taxon>Hexapoda</taxon>
        <taxon>Insecta</taxon>
        <taxon>Pterygota</taxon>
        <taxon>Neoptera</taxon>
        <taxon>Endopterygota</taxon>
        <taxon>Lepidoptera</taxon>
        <taxon>Glossata</taxon>
        <taxon>Ditrysia</taxon>
        <taxon>Tineoidea</taxon>
        <taxon>Psychidae</taxon>
        <taxon>Oiketicinae</taxon>
        <taxon>Eumeta</taxon>
    </lineage>
</organism>
<dbReference type="Proteomes" id="UP000299102">
    <property type="component" value="Unassembled WGS sequence"/>
</dbReference>
<evidence type="ECO:0000256" key="1">
    <source>
        <dbReference type="SAM" id="MobiDB-lite"/>
    </source>
</evidence>
<feature type="compositionally biased region" description="Basic and acidic residues" evidence="1">
    <location>
        <begin position="1"/>
        <end position="13"/>
    </location>
</feature>
<evidence type="ECO:0000313" key="3">
    <source>
        <dbReference type="Proteomes" id="UP000299102"/>
    </source>
</evidence>
<reference evidence="2 3" key="1">
    <citation type="journal article" date="2019" name="Commun. Biol.">
        <title>The bagworm genome reveals a unique fibroin gene that provides high tensile strength.</title>
        <authorList>
            <person name="Kono N."/>
            <person name="Nakamura H."/>
            <person name="Ohtoshi R."/>
            <person name="Tomita M."/>
            <person name="Numata K."/>
            <person name="Arakawa K."/>
        </authorList>
    </citation>
    <scope>NUCLEOTIDE SEQUENCE [LARGE SCALE GENOMIC DNA]</scope>
</reference>
<comment type="caution">
    <text evidence="2">The sequence shown here is derived from an EMBL/GenBank/DDBJ whole genome shotgun (WGS) entry which is preliminary data.</text>
</comment>